<evidence type="ECO:0000313" key="2">
    <source>
        <dbReference type="EMBL" id="KAJ1958191.1"/>
    </source>
</evidence>
<feature type="transmembrane region" description="Helical" evidence="1">
    <location>
        <begin position="116"/>
        <end position="143"/>
    </location>
</feature>
<dbReference type="Proteomes" id="UP001150925">
    <property type="component" value="Unassembled WGS sequence"/>
</dbReference>
<reference evidence="2" key="1">
    <citation type="submission" date="2022-07" db="EMBL/GenBank/DDBJ databases">
        <title>Phylogenomic reconstructions and comparative analyses of Kickxellomycotina fungi.</title>
        <authorList>
            <person name="Reynolds N.K."/>
            <person name="Stajich J.E."/>
            <person name="Barry K."/>
            <person name="Grigoriev I.V."/>
            <person name="Crous P."/>
            <person name="Smith M.E."/>
        </authorList>
    </citation>
    <scope>NUCLEOTIDE SEQUENCE</scope>
    <source>
        <strain evidence="2">RSA 1196</strain>
    </source>
</reference>
<keyword evidence="1" id="KW-0472">Membrane</keyword>
<feature type="transmembrane region" description="Helical" evidence="1">
    <location>
        <begin position="32"/>
        <end position="54"/>
    </location>
</feature>
<gene>
    <name evidence="2" type="ORF">IWQ62_004940</name>
</gene>
<organism evidence="2 3">
    <name type="scientific">Dispira parvispora</name>
    <dbReference type="NCBI Taxonomy" id="1520584"/>
    <lineage>
        <taxon>Eukaryota</taxon>
        <taxon>Fungi</taxon>
        <taxon>Fungi incertae sedis</taxon>
        <taxon>Zoopagomycota</taxon>
        <taxon>Kickxellomycotina</taxon>
        <taxon>Dimargaritomycetes</taxon>
        <taxon>Dimargaritales</taxon>
        <taxon>Dimargaritaceae</taxon>
        <taxon>Dispira</taxon>
    </lineage>
</organism>
<proteinExistence type="predicted"/>
<comment type="caution">
    <text evidence="2">The sequence shown here is derived from an EMBL/GenBank/DDBJ whole genome shotgun (WGS) entry which is preliminary data.</text>
</comment>
<dbReference type="AlphaFoldDB" id="A0A9W8AKY3"/>
<evidence type="ECO:0000256" key="1">
    <source>
        <dbReference type="SAM" id="Phobius"/>
    </source>
</evidence>
<keyword evidence="1" id="KW-1133">Transmembrane helix</keyword>
<evidence type="ECO:0000313" key="3">
    <source>
        <dbReference type="Proteomes" id="UP001150925"/>
    </source>
</evidence>
<keyword evidence="1" id="KW-0812">Transmembrane</keyword>
<dbReference type="EMBL" id="JANBPY010001825">
    <property type="protein sequence ID" value="KAJ1958191.1"/>
    <property type="molecule type" value="Genomic_DNA"/>
</dbReference>
<keyword evidence="3" id="KW-1185">Reference proteome</keyword>
<feature type="transmembrane region" description="Helical" evidence="1">
    <location>
        <begin position="75"/>
        <end position="96"/>
    </location>
</feature>
<accession>A0A9W8AKY3</accession>
<name>A0A9W8AKY3_9FUNG</name>
<protein>
    <submittedName>
        <fullName evidence="2">Uncharacterized protein</fullName>
    </submittedName>
</protein>
<sequence length="266" mass="29493">MWLPNFRFMEDEATNAASGSPAAWFFMVWTEFWMHAGIIYSIIVVAAVCIKMLVARSRLRRLGGIASKNGISRSLICNAGLIIAYPTVLFIVYVPYVFHAWLIGSSTGTFFICWSVASFALFAAQGIFSFAIVLFHPVMLALYRQRNFGLRPLWSRLSHPFKGSADKIYHSSGTPLYSQFSTTRNLSSENPIVDIQTHPPQIKTMDMGPGVASLFNGSLGDDNIQTATDRQNLGELDEVAVIGVGNSELDQSPLETHCLYHESTLL</sequence>